<dbReference type="EMBL" id="KK114734">
    <property type="protein sequence ID" value="KFM63179.1"/>
    <property type="molecule type" value="Genomic_DNA"/>
</dbReference>
<feature type="domain" description="Pinin/SDK/MemA protein" evidence="10">
    <location>
        <begin position="1"/>
        <end position="116"/>
    </location>
</feature>
<feature type="coiled-coil region" evidence="8">
    <location>
        <begin position="10"/>
        <end position="75"/>
    </location>
</feature>
<name>A0A087TDJ0_STEMI</name>
<dbReference type="GO" id="GO:0006397">
    <property type="term" value="P:mRNA processing"/>
    <property type="evidence" value="ECO:0007669"/>
    <property type="project" value="UniProtKB-KW"/>
</dbReference>
<proteinExistence type="inferred from homology"/>
<protein>
    <submittedName>
        <fullName evidence="11">Pinin</fullName>
    </submittedName>
</protein>
<keyword evidence="3" id="KW-0507">mRNA processing</keyword>
<feature type="region of interest" description="Disordered" evidence="9">
    <location>
        <begin position="140"/>
        <end position="188"/>
    </location>
</feature>
<keyword evidence="6" id="KW-0508">mRNA splicing</keyword>
<accession>A0A087TDJ0</accession>
<evidence type="ECO:0000256" key="7">
    <source>
        <dbReference type="ARBA" id="ARBA00023242"/>
    </source>
</evidence>
<evidence type="ECO:0000256" key="6">
    <source>
        <dbReference type="ARBA" id="ARBA00023187"/>
    </source>
</evidence>
<evidence type="ECO:0000256" key="3">
    <source>
        <dbReference type="ARBA" id="ARBA00022664"/>
    </source>
</evidence>
<dbReference type="OMA" id="HETWENN"/>
<evidence type="ECO:0000256" key="2">
    <source>
        <dbReference type="ARBA" id="ARBA00010386"/>
    </source>
</evidence>
<evidence type="ECO:0000259" key="10">
    <source>
        <dbReference type="Pfam" id="PF04696"/>
    </source>
</evidence>
<organism evidence="11 12">
    <name type="scientific">Stegodyphus mimosarum</name>
    <name type="common">African social velvet spider</name>
    <dbReference type="NCBI Taxonomy" id="407821"/>
    <lineage>
        <taxon>Eukaryota</taxon>
        <taxon>Metazoa</taxon>
        <taxon>Ecdysozoa</taxon>
        <taxon>Arthropoda</taxon>
        <taxon>Chelicerata</taxon>
        <taxon>Arachnida</taxon>
        <taxon>Araneae</taxon>
        <taxon>Araneomorphae</taxon>
        <taxon>Entelegynae</taxon>
        <taxon>Eresoidea</taxon>
        <taxon>Eresidae</taxon>
        <taxon>Stegodyphus</taxon>
    </lineage>
</organism>
<evidence type="ECO:0000256" key="8">
    <source>
        <dbReference type="SAM" id="Coils"/>
    </source>
</evidence>
<keyword evidence="5" id="KW-0804">Transcription</keyword>
<keyword evidence="7" id="KW-0539">Nucleus</keyword>
<feature type="compositionally biased region" description="Basic and acidic residues" evidence="9">
    <location>
        <begin position="159"/>
        <end position="175"/>
    </location>
</feature>
<feature type="compositionally biased region" description="Basic and acidic residues" evidence="9">
    <location>
        <begin position="140"/>
        <end position="152"/>
    </location>
</feature>
<keyword evidence="4" id="KW-0805">Transcription regulation</keyword>
<dbReference type="STRING" id="407821.A0A087TDJ0"/>
<evidence type="ECO:0000256" key="5">
    <source>
        <dbReference type="ARBA" id="ARBA00023163"/>
    </source>
</evidence>
<dbReference type="Proteomes" id="UP000054359">
    <property type="component" value="Unassembled WGS sequence"/>
</dbReference>
<dbReference type="InterPro" id="IPR039853">
    <property type="entry name" value="Pinin"/>
</dbReference>
<comment type="similarity">
    <text evidence="2">Belongs to the pinin family.</text>
</comment>
<sequence length="204" mass="24103">MLGMILGTLQKFQHEEKKRKQQDLKRAEIEQKVEAAAAEEKERIKREKEELFHTRREKQTQLRCLEKKLEIAEMHETWENNQKYTLNFLKTKANPPIFFLPASHNPASKKGLEESKANTLELIKQQREKVEKELQEVEEWYKKDNFPSDKENIGPQEECEPHDGPDAEQQERSILDTEGPSVEERTNENNVEILADQDFEPIYD</sequence>
<dbReference type="GO" id="GO:0071013">
    <property type="term" value="C:catalytic step 2 spliceosome"/>
    <property type="evidence" value="ECO:0007669"/>
    <property type="project" value="TreeGrafter"/>
</dbReference>
<dbReference type="GO" id="GO:0008380">
    <property type="term" value="P:RNA splicing"/>
    <property type="evidence" value="ECO:0007669"/>
    <property type="project" value="UniProtKB-KW"/>
</dbReference>
<evidence type="ECO:0000256" key="1">
    <source>
        <dbReference type="ARBA" id="ARBA00004123"/>
    </source>
</evidence>
<dbReference type="PANTHER" id="PTHR12707:SF0">
    <property type="entry name" value="PININ"/>
    <property type="match status" value="1"/>
</dbReference>
<gene>
    <name evidence="11" type="ORF">X975_23729</name>
</gene>
<dbReference type="InterPro" id="IPR006786">
    <property type="entry name" value="Pinin_SDK_MemA"/>
</dbReference>
<evidence type="ECO:0000256" key="4">
    <source>
        <dbReference type="ARBA" id="ARBA00023015"/>
    </source>
</evidence>
<evidence type="ECO:0000313" key="12">
    <source>
        <dbReference type="Proteomes" id="UP000054359"/>
    </source>
</evidence>
<dbReference type="Pfam" id="PF04696">
    <property type="entry name" value="Pinin_SDK_memA"/>
    <property type="match status" value="1"/>
</dbReference>
<keyword evidence="12" id="KW-1185">Reference proteome</keyword>
<feature type="non-terminal residue" evidence="11">
    <location>
        <position position="204"/>
    </location>
</feature>
<keyword evidence="8" id="KW-0175">Coiled coil</keyword>
<dbReference type="OrthoDB" id="330772at2759"/>
<dbReference type="PANTHER" id="PTHR12707">
    <property type="entry name" value="PINN"/>
    <property type="match status" value="1"/>
</dbReference>
<dbReference type="AlphaFoldDB" id="A0A087TDJ0"/>
<evidence type="ECO:0000256" key="9">
    <source>
        <dbReference type="SAM" id="MobiDB-lite"/>
    </source>
</evidence>
<reference evidence="11 12" key="1">
    <citation type="submission" date="2013-11" db="EMBL/GenBank/DDBJ databases">
        <title>Genome sequencing of Stegodyphus mimosarum.</title>
        <authorList>
            <person name="Bechsgaard J."/>
        </authorList>
    </citation>
    <scope>NUCLEOTIDE SEQUENCE [LARGE SCALE GENOMIC DNA]</scope>
</reference>
<comment type="subcellular location">
    <subcellularLocation>
        <location evidence="1">Nucleus</location>
    </subcellularLocation>
</comment>
<evidence type="ECO:0000313" key="11">
    <source>
        <dbReference type="EMBL" id="KFM63179.1"/>
    </source>
</evidence>